<proteinExistence type="predicted"/>
<dbReference type="Pfam" id="PF08545">
    <property type="entry name" value="ACP_syn_III"/>
    <property type="match status" value="1"/>
</dbReference>
<dbReference type="PANTHER" id="PTHR34069">
    <property type="entry name" value="3-OXOACYL-[ACYL-CARRIER-PROTEIN] SYNTHASE 3"/>
    <property type="match status" value="1"/>
</dbReference>
<comment type="caution">
    <text evidence="5">The sequence shown here is derived from an EMBL/GenBank/DDBJ whole genome shotgun (WGS) entry which is preliminary data.</text>
</comment>
<dbReference type="InterPro" id="IPR013751">
    <property type="entry name" value="ACP_syn_III_N"/>
</dbReference>
<evidence type="ECO:0000313" key="5">
    <source>
        <dbReference type="EMBL" id="TCZ69887.1"/>
    </source>
</evidence>
<evidence type="ECO:0000313" key="6">
    <source>
        <dbReference type="Proteomes" id="UP000295164"/>
    </source>
</evidence>
<dbReference type="InterPro" id="IPR016039">
    <property type="entry name" value="Thiolase-like"/>
</dbReference>
<dbReference type="InterPro" id="IPR013747">
    <property type="entry name" value="ACP_syn_III_C"/>
</dbReference>
<dbReference type="RefSeq" id="WP_131852360.1">
    <property type="nucleotide sequence ID" value="NZ_SKFH01000018.1"/>
</dbReference>
<keyword evidence="1" id="KW-0808">Transferase</keyword>
<protein>
    <submittedName>
        <fullName evidence="5">Ketoacyl-ACP synthase III</fullName>
    </submittedName>
</protein>
<evidence type="ECO:0000256" key="2">
    <source>
        <dbReference type="ARBA" id="ARBA00023315"/>
    </source>
</evidence>
<dbReference type="PANTHER" id="PTHR34069:SF2">
    <property type="entry name" value="BETA-KETOACYL-[ACYL-CARRIER-PROTEIN] SYNTHASE III"/>
    <property type="match status" value="1"/>
</dbReference>
<organism evidence="5 6">
    <name type="scientific">Flaviaesturariibacter aridisoli</name>
    <dbReference type="NCBI Taxonomy" id="2545761"/>
    <lineage>
        <taxon>Bacteria</taxon>
        <taxon>Pseudomonadati</taxon>
        <taxon>Bacteroidota</taxon>
        <taxon>Chitinophagia</taxon>
        <taxon>Chitinophagales</taxon>
        <taxon>Chitinophagaceae</taxon>
        <taxon>Flaviaestuariibacter</taxon>
    </lineage>
</organism>
<sequence length="354" mass="38450">MKRTVITGSGSFIPEETKSNQDFLAQPFYGADGRRLPTEPAVLIEKFRAITGISERRYADTGDVTSTLAAAAGARALERSGIDPEELDLLIVAHNFGDVLPGGLQCDTVPALASRVKNTLGIRNPRCIAFDTLFGCPGWLMGVIQADAFFKAGMARKALVIGAETLSRVVESFDRDSMLFSDGAGAAVLEFRDTDGGILHSSCLSHCTDEVAYLKMDRPFRELPDGDQRFMKMNGRKVYEYALTHVPSAMKECLDGSGHSLGDLKKIFIHQANQKMVEAIVQAFYKLYGQEAPADIMPMCVHRLGNSSVATIPTLFDLVTRGQQPGHQLESGDLVLFASVGAGMNINAVCYRCD</sequence>
<evidence type="ECO:0000259" key="3">
    <source>
        <dbReference type="Pfam" id="PF08541"/>
    </source>
</evidence>
<dbReference type="Proteomes" id="UP000295164">
    <property type="component" value="Unassembled WGS sequence"/>
</dbReference>
<dbReference type="GO" id="GO:0006633">
    <property type="term" value="P:fatty acid biosynthetic process"/>
    <property type="evidence" value="ECO:0007669"/>
    <property type="project" value="InterPro"/>
</dbReference>
<evidence type="ECO:0000256" key="1">
    <source>
        <dbReference type="ARBA" id="ARBA00022679"/>
    </source>
</evidence>
<keyword evidence="2" id="KW-0012">Acyltransferase</keyword>
<dbReference type="AlphaFoldDB" id="A0A4R4E025"/>
<reference evidence="5 6" key="1">
    <citation type="submission" date="2019-03" db="EMBL/GenBank/DDBJ databases">
        <authorList>
            <person name="Kim M.K.M."/>
        </authorList>
    </citation>
    <scope>NUCLEOTIDE SEQUENCE [LARGE SCALE GENOMIC DNA]</scope>
    <source>
        <strain evidence="5 6">17J68-15</strain>
    </source>
</reference>
<dbReference type="OrthoDB" id="5171393at2"/>
<gene>
    <name evidence="5" type="ORF">E0486_11665</name>
</gene>
<dbReference type="GO" id="GO:0004315">
    <property type="term" value="F:3-oxoacyl-[acyl-carrier-protein] synthase activity"/>
    <property type="evidence" value="ECO:0007669"/>
    <property type="project" value="InterPro"/>
</dbReference>
<evidence type="ECO:0000259" key="4">
    <source>
        <dbReference type="Pfam" id="PF08545"/>
    </source>
</evidence>
<dbReference type="EMBL" id="SKFH01000018">
    <property type="protein sequence ID" value="TCZ69887.1"/>
    <property type="molecule type" value="Genomic_DNA"/>
</dbReference>
<feature type="domain" description="Beta-ketoacyl-[acyl-carrier-protein] synthase III C-terminal" evidence="3">
    <location>
        <begin position="256"/>
        <end position="352"/>
    </location>
</feature>
<feature type="domain" description="Beta-ketoacyl-[acyl-carrier-protein] synthase III N-terminal" evidence="4">
    <location>
        <begin position="130"/>
        <end position="203"/>
    </location>
</feature>
<dbReference type="Gene3D" id="3.40.47.10">
    <property type="match status" value="2"/>
</dbReference>
<dbReference type="SUPFAM" id="SSF53901">
    <property type="entry name" value="Thiolase-like"/>
    <property type="match status" value="1"/>
</dbReference>
<dbReference type="Pfam" id="PF08541">
    <property type="entry name" value="ACP_syn_III_C"/>
    <property type="match status" value="1"/>
</dbReference>
<accession>A0A4R4E025</accession>
<keyword evidence="6" id="KW-1185">Reference proteome</keyword>
<name>A0A4R4E025_9BACT</name>
<dbReference type="GO" id="GO:0044550">
    <property type="term" value="P:secondary metabolite biosynthetic process"/>
    <property type="evidence" value="ECO:0007669"/>
    <property type="project" value="TreeGrafter"/>
</dbReference>
<dbReference type="CDD" id="cd00830">
    <property type="entry name" value="KAS_III"/>
    <property type="match status" value="1"/>
</dbReference>